<feature type="region of interest" description="Disordered" evidence="1">
    <location>
        <begin position="13"/>
        <end position="36"/>
    </location>
</feature>
<protein>
    <submittedName>
        <fullName evidence="2">Uncharacterized protein</fullName>
    </submittedName>
</protein>
<accession>A0A9W7LLZ4</accession>
<gene>
    <name evidence="2" type="ORF">HRI_000598200</name>
</gene>
<comment type="caution">
    <text evidence="2">The sequence shown here is derived from an EMBL/GenBank/DDBJ whole genome shotgun (WGS) entry which is preliminary data.</text>
</comment>
<evidence type="ECO:0000313" key="2">
    <source>
        <dbReference type="EMBL" id="GMI69289.1"/>
    </source>
</evidence>
<name>A0A9W7LLZ4_HIBTR</name>
<dbReference type="AlphaFoldDB" id="A0A9W7LLZ4"/>
<dbReference type="Proteomes" id="UP001165190">
    <property type="component" value="Unassembled WGS sequence"/>
</dbReference>
<keyword evidence="3" id="KW-1185">Reference proteome</keyword>
<proteinExistence type="predicted"/>
<dbReference type="EMBL" id="BSYR01000006">
    <property type="protein sequence ID" value="GMI69289.1"/>
    <property type="molecule type" value="Genomic_DNA"/>
</dbReference>
<reference evidence="2" key="1">
    <citation type="submission" date="2023-05" db="EMBL/GenBank/DDBJ databases">
        <title>Genome and transcriptome analyses reveal genes involved in the formation of fine ridges on petal epidermal cells in Hibiscus trionum.</title>
        <authorList>
            <person name="Koshimizu S."/>
            <person name="Masuda S."/>
            <person name="Ishii T."/>
            <person name="Shirasu K."/>
            <person name="Hoshino A."/>
            <person name="Arita M."/>
        </authorList>
    </citation>
    <scope>NUCLEOTIDE SEQUENCE</scope>
    <source>
        <strain evidence="2">Hamamatsu line</strain>
    </source>
</reference>
<evidence type="ECO:0000313" key="3">
    <source>
        <dbReference type="Proteomes" id="UP001165190"/>
    </source>
</evidence>
<organism evidence="2 3">
    <name type="scientific">Hibiscus trionum</name>
    <name type="common">Flower of an hour</name>
    <dbReference type="NCBI Taxonomy" id="183268"/>
    <lineage>
        <taxon>Eukaryota</taxon>
        <taxon>Viridiplantae</taxon>
        <taxon>Streptophyta</taxon>
        <taxon>Embryophyta</taxon>
        <taxon>Tracheophyta</taxon>
        <taxon>Spermatophyta</taxon>
        <taxon>Magnoliopsida</taxon>
        <taxon>eudicotyledons</taxon>
        <taxon>Gunneridae</taxon>
        <taxon>Pentapetalae</taxon>
        <taxon>rosids</taxon>
        <taxon>malvids</taxon>
        <taxon>Malvales</taxon>
        <taxon>Malvaceae</taxon>
        <taxon>Malvoideae</taxon>
        <taxon>Hibiscus</taxon>
    </lineage>
</organism>
<evidence type="ECO:0000256" key="1">
    <source>
        <dbReference type="SAM" id="MobiDB-lite"/>
    </source>
</evidence>
<sequence length="112" mass="12850">MEFGRIRYFFSGTPKTKQHEFEKDTPQGGPSRQEVGKRATRILGLDHSSSSASVCHLSVSFPFLSRSLIQRTTPTNSGSNPKPRLIRLFPRVSLLVRQRFVFEGETRRVWIE</sequence>